<sequence>MFILSDIDRFSGPIINDDSWGISFRDVSILTPFLVMLPTY</sequence>
<gene>
    <name evidence="1" type="ORF">ESCAB7627_0854</name>
</gene>
<name>A0ABC9NTC3_ESCAT</name>
<accession>A0ABC9NTC3</accession>
<dbReference type="EMBL" id="ABKX01000001">
    <property type="protein sequence ID" value="EDS93591.1"/>
    <property type="molecule type" value="Genomic_DNA"/>
</dbReference>
<reference evidence="1 2" key="1">
    <citation type="submission" date="2008-02" db="EMBL/GenBank/DDBJ databases">
        <title>Annotation of Escherichia albertii TW07627.</title>
        <authorList>
            <person name="Sutton G."/>
            <person name="Whittam T.S."/>
            <person name="Sebastian Y."/>
        </authorList>
    </citation>
    <scope>NUCLEOTIDE SEQUENCE [LARGE SCALE GENOMIC DNA]</scope>
    <source>
        <strain evidence="1 2">TW07627</strain>
    </source>
</reference>
<organism evidence="1 2">
    <name type="scientific">Escherichia albertii (strain TW07627)</name>
    <dbReference type="NCBI Taxonomy" id="502347"/>
    <lineage>
        <taxon>Bacteria</taxon>
        <taxon>Pseudomonadati</taxon>
        <taxon>Pseudomonadota</taxon>
        <taxon>Gammaproteobacteria</taxon>
        <taxon>Enterobacterales</taxon>
        <taxon>Enterobacteriaceae</taxon>
        <taxon>Escherichia</taxon>
    </lineage>
</organism>
<dbReference type="AlphaFoldDB" id="A0ABC9NTC3"/>
<dbReference type="Proteomes" id="UP000003042">
    <property type="component" value="Unassembled WGS sequence"/>
</dbReference>
<proteinExistence type="predicted"/>
<protein>
    <submittedName>
        <fullName evidence="1">Uncharacterized protein</fullName>
    </submittedName>
</protein>
<evidence type="ECO:0000313" key="1">
    <source>
        <dbReference type="EMBL" id="EDS93591.1"/>
    </source>
</evidence>
<evidence type="ECO:0000313" key="2">
    <source>
        <dbReference type="Proteomes" id="UP000003042"/>
    </source>
</evidence>
<comment type="caution">
    <text evidence="1">The sequence shown here is derived from an EMBL/GenBank/DDBJ whole genome shotgun (WGS) entry which is preliminary data.</text>
</comment>